<sequence length="195" mass="21514">MTQIPAQKFTAELADLFLAAGDDFISKSVPELELTYEGIVGDHHAGLTRKSGGREPWYKRGTDMRNERQVSLLSVEEVAIIAERLDVDHFDAGRIGANMLISGLPQFSQIPSRTQFFFPSGAVLRIDGYNAPCKIAGAALQADYDGRDDIELGFVKAAAELRGLVAWVERPGLVRKGDEIKVRVWPQQLYQPAKA</sequence>
<dbReference type="RefSeq" id="WP_133571481.1">
    <property type="nucleotide sequence ID" value="NZ_SNYR01000001.1"/>
</dbReference>
<keyword evidence="3" id="KW-1185">Reference proteome</keyword>
<dbReference type="AlphaFoldDB" id="A0A4R6VVM5"/>
<dbReference type="EMBL" id="SNYR01000001">
    <property type="protein sequence ID" value="TDQ66816.1"/>
    <property type="molecule type" value="Genomic_DNA"/>
</dbReference>
<name>A0A4R6VVM5_9HYPH</name>
<dbReference type="PANTHER" id="PTHR36930">
    <property type="entry name" value="METAL-SULFUR CLUSTER BIOSYNTHESIS PROTEINS YUAD-RELATED"/>
    <property type="match status" value="1"/>
</dbReference>
<evidence type="ECO:0000259" key="1">
    <source>
        <dbReference type="PROSITE" id="PS51340"/>
    </source>
</evidence>
<dbReference type="GO" id="GO:0030151">
    <property type="term" value="F:molybdenum ion binding"/>
    <property type="evidence" value="ECO:0007669"/>
    <property type="project" value="InterPro"/>
</dbReference>
<dbReference type="InterPro" id="IPR052716">
    <property type="entry name" value="MOSC_domain"/>
</dbReference>
<evidence type="ECO:0000313" key="2">
    <source>
        <dbReference type="EMBL" id="TDQ66816.1"/>
    </source>
</evidence>
<evidence type="ECO:0000313" key="3">
    <source>
        <dbReference type="Proteomes" id="UP000295391"/>
    </source>
</evidence>
<comment type="caution">
    <text evidence="2">The sequence shown here is derived from an EMBL/GenBank/DDBJ whole genome shotgun (WGS) entry which is preliminary data.</text>
</comment>
<reference evidence="2 3" key="1">
    <citation type="submission" date="2019-03" db="EMBL/GenBank/DDBJ databases">
        <title>Genomic Encyclopedia of Type Strains, Phase III (KMG-III): the genomes of soil and plant-associated and newly described type strains.</title>
        <authorList>
            <person name="Whitman W."/>
        </authorList>
    </citation>
    <scope>NUCLEOTIDE SEQUENCE [LARGE SCALE GENOMIC DNA]</scope>
    <source>
        <strain evidence="2 3">CGMCC 1.7002</strain>
    </source>
</reference>
<dbReference type="InterPro" id="IPR005302">
    <property type="entry name" value="MoCF_Sase_C"/>
</dbReference>
<dbReference type="PROSITE" id="PS51340">
    <property type="entry name" value="MOSC"/>
    <property type="match status" value="1"/>
</dbReference>
<dbReference type="Proteomes" id="UP000295391">
    <property type="component" value="Unassembled WGS sequence"/>
</dbReference>
<dbReference type="GO" id="GO:0003824">
    <property type="term" value="F:catalytic activity"/>
    <property type="evidence" value="ECO:0007669"/>
    <property type="project" value="InterPro"/>
</dbReference>
<organism evidence="2 3">
    <name type="scientific">Maritalea mobilis</name>
    <dbReference type="NCBI Taxonomy" id="483324"/>
    <lineage>
        <taxon>Bacteria</taxon>
        <taxon>Pseudomonadati</taxon>
        <taxon>Pseudomonadota</taxon>
        <taxon>Alphaproteobacteria</taxon>
        <taxon>Hyphomicrobiales</taxon>
        <taxon>Devosiaceae</taxon>
        <taxon>Maritalea</taxon>
    </lineage>
</organism>
<dbReference type="SUPFAM" id="SSF50800">
    <property type="entry name" value="PK beta-barrel domain-like"/>
    <property type="match status" value="1"/>
</dbReference>
<dbReference type="OrthoDB" id="9808413at2"/>
<dbReference type="InterPro" id="IPR011037">
    <property type="entry name" value="Pyrv_Knase-like_insert_dom_sf"/>
</dbReference>
<dbReference type="Pfam" id="PF03473">
    <property type="entry name" value="MOSC"/>
    <property type="match status" value="1"/>
</dbReference>
<proteinExistence type="predicted"/>
<dbReference type="PANTHER" id="PTHR36930:SF1">
    <property type="entry name" value="MOSC DOMAIN-CONTAINING PROTEIN"/>
    <property type="match status" value="1"/>
</dbReference>
<dbReference type="Gene3D" id="2.40.33.20">
    <property type="entry name" value="PK beta-barrel domain-like"/>
    <property type="match status" value="1"/>
</dbReference>
<feature type="domain" description="MOSC" evidence="1">
    <location>
        <begin position="26"/>
        <end position="183"/>
    </location>
</feature>
<gene>
    <name evidence="2" type="ORF">ATL17_0821</name>
</gene>
<dbReference type="GO" id="GO:0030170">
    <property type="term" value="F:pyridoxal phosphate binding"/>
    <property type="evidence" value="ECO:0007669"/>
    <property type="project" value="InterPro"/>
</dbReference>
<protein>
    <recommendedName>
        <fullName evidence="1">MOSC domain-containing protein</fullName>
    </recommendedName>
</protein>
<accession>A0A4R6VVM5</accession>